<sequence>MHAVLCTKCNIICNDKIKIQKHKEIENIISFNVETNICECKIPNLQFCFFNVNKIIVNEIPYYTSLIKLVIFNIAILSTASFEIWINNDIDEKINYEINDQIVPINENILSYIPKEDYDKIKIINHYEFCHEDFYFDDYAFCEEHKFCQNHMNYENGIWKENYEYCYNICNECEESKIFKFENKLENYTLLSKLLSSEITTTETVENANTIILPTKTDNIDDDSEYFYDREIYYYGYFTMHENKDYDFINKVVDDYVDNYVNKFVDDFVNKVVNKNVDNVVDEVVNKNVDKVVNEVVNKNVDKVVDEVVNKNVDDFVNKIDDDFVNKIDDDFVNKIDDDFVNKNVDEVVNKIDDEFVNKNVDEVVNKIDDVLNKNVNEVVNKDVNDFVNKIDDEVVNKNVNDFVNKNVNDFVNKNVNDFITIIIMNFKSVRKKEIYVYTFI</sequence>
<dbReference type="GeneID" id="1449989"/>
<proteinExistence type="predicted"/>
<reference evidence="1 2" key="1">
    <citation type="journal article" date="1999" name="J. Virol.">
        <title>The genome of Melanoplus sanguinipes entomopoxvirus.</title>
        <authorList>
            <person name="Afonso C.L."/>
            <person name="Tulman E.R."/>
            <person name="Lu Z."/>
            <person name="Oma E."/>
            <person name="Kutish G.F."/>
            <person name="Rock D.L."/>
        </authorList>
    </citation>
    <scope>NUCLEOTIDE SEQUENCE [LARGE SCALE GENOMIC DNA]</scope>
    <source>
        <strain evidence="1">Tucson</strain>
    </source>
</reference>
<dbReference type="EMBL" id="AF063866">
    <property type="protein sequence ID" value="AAC97726.1"/>
    <property type="molecule type" value="Genomic_DNA"/>
</dbReference>
<accession>Q9YVJ2</accession>
<name>Q9YVJ2_MSEPV</name>
<dbReference type="PIR" id="T28411">
    <property type="entry name" value="T28411"/>
</dbReference>
<organismHost>
    <name type="scientific">Melanoplus sanguinipes</name>
    <name type="common">Migratory grasshopper</name>
    <dbReference type="NCBI Taxonomy" id="65742"/>
</organismHost>
<dbReference type="KEGG" id="vg:1449989"/>
<dbReference type="Proteomes" id="UP000172353">
    <property type="component" value="Segment"/>
</dbReference>
<keyword evidence="2" id="KW-1185">Reference proteome</keyword>
<dbReference type="RefSeq" id="NP_048321.1">
    <property type="nucleotide sequence ID" value="NC_001993.1"/>
</dbReference>
<evidence type="ECO:0000313" key="2">
    <source>
        <dbReference type="Proteomes" id="UP000172353"/>
    </source>
</evidence>
<evidence type="ECO:0000313" key="1">
    <source>
        <dbReference type="EMBL" id="AAC97726.1"/>
    </source>
</evidence>
<protein>
    <submittedName>
        <fullName evidence="1">Uncharacterized protein</fullName>
    </submittedName>
</protein>
<organism evidence="1 2">
    <name type="scientific">Melanoplus sanguinipes entomopoxvirus</name>
    <name type="common">MsEPV</name>
    <dbReference type="NCBI Taxonomy" id="83191"/>
    <lineage>
        <taxon>Viruses</taxon>
        <taxon>Varidnaviria</taxon>
        <taxon>Bamfordvirae</taxon>
        <taxon>Nucleocytoviricota</taxon>
        <taxon>Pokkesviricetes</taxon>
        <taxon>Chitovirales</taxon>
        <taxon>Poxviridae</taxon>
        <taxon>Entomopoxvirinae</taxon>
        <taxon>Deltaentomopoxvirus</taxon>
        <taxon>Deltaentomopoxvirus msanguinipes</taxon>
    </lineage>
</organism>
<gene>
    <name evidence="1" type="primary">MSV250</name>
</gene>